<dbReference type="Proteomes" id="UP000188268">
    <property type="component" value="Unassembled WGS sequence"/>
</dbReference>
<dbReference type="InterPro" id="IPR011989">
    <property type="entry name" value="ARM-like"/>
</dbReference>
<gene>
    <name evidence="1" type="ORF">CCACVL1_20184</name>
</gene>
<evidence type="ECO:0000313" key="2">
    <source>
        <dbReference type="Proteomes" id="UP000188268"/>
    </source>
</evidence>
<comment type="caution">
    <text evidence="1">The sequence shown here is derived from an EMBL/GenBank/DDBJ whole genome shotgun (WGS) entry which is preliminary data.</text>
</comment>
<dbReference type="AlphaFoldDB" id="A0A1R3HCB1"/>
<dbReference type="SUPFAM" id="SSF48371">
    <property type="entry name" value="ARM repeat"/>
    <property type="match status" value="1"/>
</dbReference>
<dbReference type="EMBL" id="AWWV01012325">
    <property type="protein sequence ID" value="OMO67945.1"/>
    <property type="molecule type" value="Genomic_DNA"/>
</dbReference>
<sequence>MEENFEDIFEKLNGELGLETLQLIDDLSDEDADNLVGFAPAMMRCLDEVLKRGEDISHAMVALAELVEDNPELFLEGLHETLPLMFKIAMADDLGQVIKQSTLSFLLDLIHYCPFMFGMEEGYVKAGGNYRRRLLHELAHLLTEVSEEQWQKRYAALDLLAQIPLYHYEVE</sequence>
<dbReference type="Gene3D" id="1.25.10.10">
    <property type="entry name" value="Leucine-rich Repeat Variant"/>
    <property type="match status" value="1"/>
</dbReference>
<dbReference type="InterPro" id="IPR016024">
    <property type="entry name" value="ARM-type_fold"/>
</dbReference>
<organism evidence="1 2">
    <name type="scientific">Corchorus capsularis</name>
    <name type="common">Jute</name>
    <dbReference type="NCBI Taxonomy" id="210143"/>
    <lineage>
        <taxon>Eukaryota</taxon>
        <taxon>Viridiplantae</taxon>
        <taxon>Streptophyta</taxon>
        <taxon>Embryophyta</taxon>
        <taxon>Tracheophyta</taxon>
        <taxon>Spermatophyta</taxon>
        <taxon>Magnoliopsida</taxon>
        <taxon>eudicotyledons</taxon>
        <taxon>Gunneridae</taxon>
        <taxon>Pentapetalae</taxon>
        <taxon>rosids</taxon>
        <taxon>malvids</taxon>
        <taxon>Malvales</taxon>
        <taxon>Malvaceae</taxon>
        <taxon>Grewioideae</taxon>
        <taxon>Apeibeae</taxon>
        <taxon>Corchorus</taxon>
    </lineage>
</organism>
<protein>
    <submittedName>
        <fullName evidence="1">Armadillo-like helical</fullName>
    </submittedName>
</protein>
<dbReference type="Gramene" id="OMO67945">
    <property type="protein sequence ID" value="OMO67945"/>
    <property type="gene ID" value="CCACVL1_20184"/>
</dbReference>
<name>A0A1R3HCB1_COCAP</name>
<keyword evidence="2" id="KW-1185">Reference proteome</keyword>
<evidence type="ECO:0000313" key="1">
    <source>
        <dbReference type="EMBL" id="OMO67945.1"/>
    </source>
</evidence>
<reference evidence="1 2" key="1">
    <citation type="submission" date="2013-09" db="EMBL/GenBank/DDBJ databases">
        <title>Corchorus capsularis genome sequencing.</title>
        <authorList>
            <person name="Alam M."/>
            <person name="Haque M.S."/>
            <person name="Islam M.S."/>
            <person name="Emdad E.M."/>
            <person name="Islam M.M."/>
            <person name="Ahmed B."/>
            <person name="Halim A."/>
            <person name="Hossen Q.M.M."/>
            <person name="Hossain M.Z."/>
            <person name="Ahmed R."/>
            <person name="Khan M.M."/>
            <person name="Islam R."/>
            <person name="Rashid M.M."/>
            <person name="Khan S.A."/>
            <person name="Rahman M.S."/>
            <person name="Alam M."/>
        </authorList>
    </citation>
    <scope>NUCLEOTIDE SEQUENCE [LARGE SCALE GENOMIC DNA]</scope>
    <source>
        <strain evidence="2">cv. CVL-1</strain>
        <tissue evidence="1">Whole seedling</tissue>
    </source>
</reference>
<accession>A0A1R3HCB1</accession>
<proteinExistence type="predicted"/>